<feature type="transmembrane region" description="Helical" evidence="6">
    <location>
        <begin position="136"/>
        <end position="154"/>
    </location>
</feature>
<evidence type="ECO:0000259" key="7">
    <source>
        <dbReference type="Pfam" id="PF01593"/>
    </source>
</evidence>
<dbReference type="GO" id="GO:0016491">
    <property type="term" value="F:oxidoreductase activity"/>
    <property type="evidence" value="ECO:0007669"/>
    <property type="project" value="InterPro"/>
</dbReference>
<evidence type="ECO:0000256" key="5">
    <source>
        <dbReference type="ARBA" id="ARBA00023027"/>
    </source>
</evidence>
<feature type="transmembrane region" description="Helical" evidence="6">
    <location>
        <begin position="12"/>
        <end position="29"/>
    </location>
</feature>
<dbReference type="Gene3D" id="3.50.50.60">
    <property type="entry name" value="FAD/NAD(P)-binding domain"/>
    <property type="match status" value="2"/>
</dbReference>
<dbReference type="PRINTS" id="PR00420">
    <property type="entry name" value="RNGMNOXGNASE"/>
</dbReference>
<keyword evidence="1" id="KW-0285">Flavoprotein</keyword>
<keyword evidence="4" id="KW-0521">NADP</keyword>
<protein>
    <submittedName>
        <fullName evidence="8">FAD-binding protein</fullName>
    </submittedName>
</protein>
<dbReference type="PANTHER" id="PTHR46091">
    <property type="entry name" value="BLR7054 PROTEIN"/>
    <property type="match status" value="1"/>
</dbReference>
<gene>
    <name evidence="8" type="ORF">ENO26_05140</name>
</gene>
<evidence type="ECO:0000256" key="6">
    <source>
        <dbReference type="SAM" id="Phobius"/>
    </source>
</evidence>
<dbReference type="EMBL" id="DSEU01000038">
    <property type="protein sequence ID" value="HEM66938.1"/>
    <property type="molecule type" value="Genomic_DNA"/>
</dbReference>
<evidence type="ECO:0000256" key="3">
    <source>
        <dbReference type="ARBA" id="ARBA00022827"/>
    </source>
</evidence>
<dbReference type="SUPFAM" id="SSF51905">
    <property type="entry name" value="FAD/NAD(P)-binding domain"/>
    <property type="match status" value="1"/>
</dbReference>
<reference evidence="8" key="1">
    <citation type="journal article" date="2020" name="mSystems">
        <title>Genome- and Community-Level Interaction Insights into Carbon Utilization and Element Cycling Functions of Hydrothermarchaeota in Hydrothermal Sediment.</title>
        <authorList>
            <person name="Zhou Z."/>
            <person name="Liu Y."/>
            <person name="Xu W."/>
            <person name="Pan J."/>
            <person name="Luo Z.H."/>
            <person name="Li M."/>
        </authorList>
    </citation>
    <scope>NUCLEOTIDE SEQUENCE [LARGE SCALE GENOMIC DNA]</scope>
    <source>
        <strain evidence="8">SpSt-125</strain>
    </source>
</reference>
<dbReference type="AlphaFoldDB" id="A0A7J2U279"/>
<organism evidence="8">
    <name type="scientific">Ignisphaera aggregans</name>
    <dbReference type="NCBI Taxonomy" id="334771"/>
    <lineage>
        <taxon>Archaea</taxon>
        <taxon>Thermoproteota</taxon>
        <taxon>Thermoprotei</taxon>
        <taxon>Desulfurococcales</taxon>
        <taxon>Desulfurococcaceae</taxon>
        <taxon>Ignisphaera</taxon>
    </lineage>
</organism>
<dbReference type="InterPro" id="IPR052206">
    <property type="entry name" value="Retinol_saturase"/>
</dbReference>
<feature type="transmembrane region" description="Helical" evidence="6">
    <location>
        <begin position="90"/>
        <end position="106"/>
    </location>
</feature>
<accession>A0A7J2U279</accession>
<comment type="caution">
    <text evidence="8">The sequence shown here is derived from an EMBL/GenBank/DDBJ whole genome shotgun (WGS) entry which is preliminary data.</text>
</comment>
<feature type="domain" description="Amine oxidase" evidence="7">
    <location>
        <begin position="219"/>
        <end position="684"/>
    </location>
</feature>
<evidence type="ECO:0000256" key="1">
    <source>
        <dbReference type="ARBA" id="ARBA00022630"/>
    </source>
</evidence>
<feature type="transmembrane region" description="Helical" evidence="6">
    <location>
        <begin position="61"/>
        <end position="84"/>
    </location>
</feature>
<keyword evidence="6" id="KW-0812">Transmembrane</keyword>
<evidence type="ECO:0000256" key="4">
    <source>
        <dbReference type="ARBA" id="ARBA00022857"/>
    </source>
</evidence>
<evidence type="ECO:0000256" key="2">
    <source>
        <dbReference type="ARBA" id="ARBA00022729"/>
    </source>
</evidence>
<keyword evidence="6" id="KW-1133">Transmembrane helix</keyword>
<dbReference type="Pfam" id="PF01593">
    <property type="entry name" value="Amino_oxidase"/>
    <property type="match status" value="1"/>
</dbReference>
<keyword evidence="5" id="KW-0520">NAD</keyword>
<keyword evidence="3" id="KW-0274">FAD</keyword>
<feature type="transmembrane region" description="Helical" evidence="6">
    <location>
        <begin position="35"/>
        <end position="54"/>
    </location>
</feature>
<dbReference type="PANTHER" id="PTHR46091:SF3">
    <property type="entry name" value="AMINE OXIDASE DOMAIN-CONTAINING PROTEIN"/>
    <property type="match status" value="1"/>
</dbReference>
<evidence type="ECO:0000313" key="8">
    <source>
        <dbReference type="EMBL" id="HEM66938.1"/>
    </source>
</evidence>
<sequence length="690" mass="77783">MCLGSGKKRVPGQLYILVSFVPWILYWVLTGFNVVLGVVLALVSSLAIVFIELFRRGLGLIYIATALYFVVASMGVLVFSLNVFIERSGFLSYLALFIIAVTSIAIKQPFTFQVSKRDYPEVYWRDKLFISINNRIAFVWSSIFLINAFIYLFLKPPLSIVLSNAFVGIGIAFSVVYPLKAPARQYYKEFKKFDWRVEVDPKKPRKENECDVIIVGAGIGGLTCGALLSKWGYRVLVLEQHYQVGGFCSSFARRGFVFNSGVEDVSGLWRNGPVTHLLNELGLRKEELFVRNSRRVVFRGRAIDVPNSVDELVELLKEMFPEEKNSIDAFFSEAEKAYEECYKEVSLYGSPLPAELIVRVMGEKKLLDYPKEHPHFYDWMNKTYKQKLDEYFKNEDLKALLCSLLGYIGSGPEKIFAASALTASLSYFIYGGYYPRGGAQNFANTLKKFIEDHGGKVLLMHRVDKILVDNGRAVGVRCRDKVFKAPIVIANANAKNVFLELVGEEHLDKNFVEYIKSLRMSPSAFMVFLGIDMDLSSYPTIIVDLDSEIHITINSNADPSLAPKGKASVTITTHANYHDFPERGTMEYVEKKRKLAEELIQKAEKIIPGLSKHIVVQYAATPKTFERYTSMPEGAIYSFDQSTDTKRPYFKTPVKGLYLVGASTFPGGGIEAVVISGTICANDINNWRHK</sequence>
<feature type="transmembrane region" description="Helical" evidence="6">
    <location>
        <begin position="160"/>
        <end position="179"/>
    </location>
</feature>
<proteinExistence type="predicted"/>
<name>A0A7J2U279_9CREN</name>
<keyword evidence="6" id="KW-0472">Membrane</keyword>
<keyword evidence="2" id="KW-0732">Signal</keyword>
<feature type="transmembrane region" description="Helical" evidence="6">
    <location>
        <begin position="212"/>
        <end position="233"/>
    </location>
</feature>
<dbReference type="InterPro" id="IPR002937">
    <property type="entry name" value="Amino_oxidase"/>
</dbReference>
<dbReference type="InterPro" id="IPR036188">
    <property type="entry name" value="FAD/NAD-bd_sf"/>
</dbReference>